<protein>
    <recommendedName>
        <fullName evidence="2">Glycosyltransferase RgtA/B/C/D-like domain-containing protein</fullName>
    </recommendedName>
</protein>
<feature type="transmembrane region" description="Helical" evidence="1">
    <location>
        <begin position="286"/>
        <end position="305"/>
    </location>
</feature>
<dbReference type="Proteomes" id="UP000027284">
    <property type="component" value="Unassembled WGS sequence"/>
</dbReference>
<evidence type="ECO:0000256" key="1">
    <source>
        <dbReference type="SAM" id="Phobius"/>
    </source>
</evidence>
<accession>A0A062Y295</accession>
<dbReference type="OrthoDB" id="134672at2"/>
<dbReference type="PANTHER" id="PTHR41710:SF2">
    <property type="entry name" value="GLYCOSYL TRANSFERASE FAMILY 39_83 DOMAIN-CONTAINING PROTEIN"/>
    <property type="match status" value="1"/>
</dbReference>
<organism evidence="3 4">
    <name type="scientific">Thermoanaerobaculum aquaticum</name>
    <dbReference type="NCBI Taxonomy" id="1312852"/>
    <lineage>
        <taxon>Bacteria</taxon>
        <taxon>Pseudomonadati</taxon>
        <taxon>Acidobacteriota</taxon>
        <taxon>Thermoanaerobaculia</taxon>
        <taxon>Thermoanaerobaculales</taxon>
        <taxon>Thermoanaerobaculaceae</taxon>
        <taxon>Thermoanaerobaculum</taxon>
    </lineage>
</organism>
<gene>
    <name evidence="3" type="ORF">EG19_10210</name>
</gene>
<keyword evidence="4" id="KW-1185">Reference proteome</keyword>
<dbReference type="AlphaFoldDB" id="A0A062Y295"/>
<feature type="transmembrane region" description="Helical" evidence="1">
    <location>
        <begin position="103"/>
        <end position="123"/>
    </location>
</feature>
<name>A0A062Y295_9BACT</name>
<dbReference type="InterPro" id="IPR038731">
    <property type="entry name" value="RgtA/B/C-like"/>
</dbReference>
<keyword evidence="1" id="KW-1133">Transmembrane helix</keyword>
<feature type="transmembrane region" description="Helical" evidence="1">
    <location>
        <begin position="76"/>
        <end position="96"/>
    </location>
</feature>
<reference evidence="3 4" key="1">
    <citation type="submission" date="2014-04" db="EMBL/GenBank/DDBJ databases">
        <title>The Genome Sequence of Thermoanaerobaculum aquaticum MP-01, The First Cultivated Group 23 Acidobacterium.</title>
        <authorList>
            <person name="Stamps B.W."/>
            <person name="Losey N.A."/>
            <person name="Lawson P.A."/>
            <person name="Stevenson B.S."/>
        </authorList>
    </citation>
    <scope>NUCLEOTIDE SEQUENCE [LARGE SCALE GENOMIC DNA]</scope>
    <source>
        <strain evidence="3 4">MP-01</strain>
    </source>
</reference>
<evidence type="ECO:0000313" key="3">
    <source>
        <dbReference type="EMBL" id="KDA54531.1"/>
    </source>
</evidence>
<feature type="transmembrane region" description="Helical" evidence="1">
    <location>
        <begin position="262"/>
        <end position="279"/>
    </location>
</feature>
<dbReference type="EMBL" id="JMFG01000006">
    <property type="protein sequence ID" value="KDA54531.1"/>
    <property type="molecule type" value="Genomic_DNA"/>
</dbReference>
<dbReference type="Pfam" id="PF13231">
    <property type="entry name" value="PMT_2"/>
    <property type="match status" value="1"/>
</dbReference>
<dbReference type="InterPro" id="IPR019962">
    <property type="entry name" value="CHP03663"/>
</dbReference>
<comment type="caution">
    <text evidence="3">The sequence shown here is derived from an EMBL/GenBank/DDBJ whole genome shotgun (WGS) entry which is preliminary data.</text>
</comment>
<feature type="domain" description="Glycosyltransferase RgtA/B/C/D-like" evidence="2">
    <location>
        <begin position="56"/>
        <end position="191"/>
    </location>
</feature>
<dbReference type="NCBIfam" id="TIGR03663">
    <property type="entry name" value="flippase activity-associated protein Agl23"/>
    <property type="match status" value="1"/>
</dbReference>
<keyword evidence="1" id="KW-0812">Transmembrane</keyword>
<keyword evidence="1" id="KW-0472">Membrane</keyword>
<dbReference type="PANTHER" id="PTHR41710">
    <property type="entry name" value="GLYCOSYL TRANSFERASE, FAMILY 39"/>
    <property type="match status" value="1"/>
</dbReference>
<evidence type="ECO:0000313" key="4">
    <source>
        <dbReference type="Proteomes" id="UP000027284"/>
    </source>
</evidence>
<dbReference type="STRING" id="1312852.EG19_10210"/>
<evidence type="ECO:0000259" key="2">
    <source>
        <dbReference type="Pfam" id="PF13231"/>
    </source>
</evidence>
<feature type="transmembrane region" description="Helical" evidence="1">
    <location>
        <begin position="129"/>
        <end position="145"/>
    </location>
</feature>
<dbReference type="RefSeq" id="WP_038047052.1">
    <property type="nucleotide sequence ID" value="NZ_JMFG01000006.1"/>
</dbReference>
<proteinExistence type="predicted"/>
<sequence length="510" mass="57469">MKRWEKVAWWLLGLAAVVSRFLFLGERVPHHDEAVHAHLARELLLLGKYQYDPTYHGPLQFYVMAPLMAVFGQNDFVVRIWAAVCGVGLVLAPALLRKRVGGSGALGMGVLMLFSPTLTYYSRFAREDAPVIFFTFAAAALLLAGQRHRRYALFPVAVLAALHLASKETFYVYLVVLAVAWCATWIRRPSYAWTTLQPWLKQNQTNLLAAFFLFLAVTLTLYTFFFRHPEDILFPVKAVVYWWGQHAQERVAGPAWYYLPRLALYEFAILGLAAGFYWQRRRRISATWRFFFFWGLVSLAMYAYLGEKVPWLALHQILPFLPPAGIALGRLVSRGAWRARMGVLVLFAATAWNTVQACFVNSAIEPSTGKAELLVYVQTVPSFKAIIEEGKQLAAQSGDELAIAVAGEAGWPLAWSWANIPVWWDTPKEGQNIRLFLCDPGREQEIVNTLGKGFGCGEIPLRAWWAEEGPFTLRGVTTWFFTRQAWSPVGFQSVTVCRILPEPPAGSSAP</sequence>
<feature type="transmembrane region" description="Helical" evidence="1">
    <location>
        <begin position="171"/>
        <end position="186"/>
    </location>
</feature>
<feature type="transmembrane region" description="Helical" evidence="1">
    <location>
        <begin position="311"/>
        <end position="332"/>
    </location>
</feature>
<feature type="transmembrane region" description="Helical" evidence="1">
    <location>
        <begin position="207"/>
        <end position="225"/>
    </location>
</feature>